<gene>
    <name evidence="1" type="ORF">CK820_G0009340</name>
</gene>
<dbReference type="AlphaFoldDB" id="A0A2J8NN18"/>
<dbReference type="PANTHER" id="PTHR46319">
    <property type="entry name" value="ZINC FINGER FYVE DOMAIN-CONTAINING PROTEIN"/>
    <property type="match status" value="1"/>
</dbReference>
<comment type="caution">
    <text evidence="1">The sequence shown here is derived from an EMBL/GenBank/DDBJ whole genome shotgun (WGS) entry which is preliminary data.</text>
</comment>
<protein>
    <submittedName>
        <fullName evidence="1">ZFYVE16 isoform 9</fullName>
    </submittedName>
</protein>
<reference evidence="1 2" key="1">
    <citation type="submission" date="2017-12" db="EMBL/GenBank/DDBJ databases">
        <title>High-resolution comparative analysis of great ape genomes.</title>
        <authorList>
            <person name="Pollen A."/>
            <person name="Hastie A."/>
            <person name="Hormozdiari F."/>
            <person name="Dougherty M."/>
            <person name="Liu R."/>
            <person name="Chaisson M."/>
            <person name="Hoppe E."/>
            <person name="Hill C."/>
            <person name="Pang A."/>
            <person name="Hillier L."/>
            <person name="Baker C."/>
            <person name="Armstrong J."/>
            <person name="Shendure J."/>
            <person name="Paten B."/>
            <person name="Wilson R."/>
            <person name="Chao H."/>
            <person name="Schneider V."/>
            <person name="Ventura M."/>
            <person name="Kronenberg Z."/>
            <person name="Murali S."/>
            <person name="Gordon D."/>
            <person name="Cantsilieris S."/>
            <person name="Munson K."/>
            <person name="Nelson B."/>
            <person name="Raja A."/>
            <person name="Underwood J."/>
            <person name="Diekhans M."/>
            <person name="Fiddes I."/>
            <person name="Haussler D."/>
            <person name="Eichler E."/>
        </authorList>
    </citation>
    <scope>NUCLEOTIDE SEQUENCE [LARGE SCALE GENOMIC DNA]</scope>
    <source>
        <strain evidence="1">Yerkes chimp pedigree #C0471</strain>
    </source>
</reference>
<evidence type="ECO:0000313" key="2">
    <source>
        <dbReference type="Proteomes" id="UP000236370"/>
    </source>
</evidence>
<feature type="non-terminal residue" evidence="1">
    <location>
        <position position="1"/>
    </location>
</feature>
<dbReference type="EMBL" id="NBAG03000226">
    <property type="protein sequence ID" value="PNI73169.1"/>
    <property type="molecule type" value="Genomic_DNA"/>
</dbReference>
<dbReference type="PANTHER" id="PTHR46319:SF1">
    <property type="entry name" value="ZINC FINGER FYVE DOMAIN-CONTAINING PROTEIN 16"/>
    <property type="match status" value="1"/>
</dbReference>
<dbReference type="Proteomes" id="UP000236370">
    <property type="component" value="Unassembled WGS sequence"/>
</dbReference>
<evidence type="ECO:0000313" key="1">
    <source>
        <dbReference type="EMBL" id="PNI73169.1"/>
    </source>
</evidence>
<sequence>GLCSKEQKRVWFADGILPNGEVADTTKLSSGSKRCSEDFSPLSPDMPMCL</sequence>
<name>A0A2J8NN18_PANTR</name>
<organism evidence="1 2">
    <name type="scientific">Pan troglodytes</name>
    <name type="common">Chimpanzee</name>
    <dbReference type="NCBI Taxonomy" id="9598"/>
    <lineage>
        <taxon>Eukaryota</taxon>
        <taxon>Metazoa</taxon>
        <taxon>Chordata</taxon>
        <taxon>Craniata</taxon>
        <taxon>Vertebrata</taxon>
        <taxon>Euteleostomi</taxon>
        <taxon>Mammalia</taxon>
        <taxon>Eutheria</taxon>
        <taxon>Euarchontoglires</taxon>
        <taxon>Primates</taxon>
        <taxon>Haplorrhini</taxon>
        <taxon>Catarrhini</taxon>
        <taxon>Hominidae</taxon>
        <taxon>Pan</taxon>
    </lineage>
</organism>
<proteinExistence type="predicted"/>
<accession>A0A2J8NN18</accession>